<evidence type="ECO:0000256" key="1">
    <source>
        <dbReference type="PROSITE-ProRule" id="PRU00047"/>
    </source>
</evidence>
<keyword evidence="1" id="KW-0863">Zinc-finger</keyword>
<feature type="non-terminal residue" evidence="3">
    <location>
        <position position="1"/>
    </location>
</feature>
<dbReference type="InterPro" id="IPR036875">
    <property type="entry name" value="Znf_CCHC_sf"/>
</dbReference>
<dbReference type="GO" id="GO:0003676">
    <property type="term" value="F:nucleic acid binding"/>
    <property type="evidence" value="ECO:0007669"/>
    <property type="project" value="InterPro"/>
</dbReference>
<dbReference type="Gene3D" id="4.10.60.10">
    <property type="entry name" value="Zinc finger, CCHC-type"/>
    <property type="match status" value="2"/>
</dbReference>
<accession>A0A392TKR3</accession>
<sequence length="87" mass="9768">GESSGGKRRGGGHCYKCGEVDHKIVECPQKEDKCFKCGRLWHRADVCRERVVCFNCEEEGHKSPECRKPKRMIGKVFALTGEGADQV</sequence>
<keyword evidence="4" id="KW-1185">Reference proteome</keyword>
<dbReference type="EMBL" id="LXQA010595196">
    <property type="protein sequence ID" value="MCI61194.1"/>
    <property type="molecule type" value="Genomic_DNA"/>
</dbReference>
<feature type="domain" description="CCHC-type" evidence="2">
    <location>
        <begin position="53"/>
        <end position="68"/>
    </location>
</feature>
<proteinExistence type="predicted"/>
<feature type="domain" description="CCHC-type" evidence="2">
    <location>
        <begin position="14"/>
        <end position="29"/>
    </location>
</feature>
<name>A0A392TKR3_9FABA</name>
<dbReference type="AlphaFoldDB" id="A0A392TKR3"/>
<dbReference type="Proteomes" id="UP000265520">
    <property type="component" value="Unassembled WGS sequence"/>
</dbReference>
<comment type="caution">
    <text evidence="3">The sequence shown here is derived from an EMBL/GenBank/DDBJ whole genome shotgun (WGS) entry which is preliminary data.</text>
</comment>
<feature type="non-terminal residue" evidence="3">
    <location>
        <position position="87"/>
    </location>
</feature>
<dbReference type="InterPro" id="IPR001878">
    <property type="entry name" value="Znf_CCHC"/>
</dbReference>
<evidence type="ECO:0000313" key="3">
    <source>
        <dbReference type="EMBL" id="MCI61194.1"/>
    </source>
</evidence>
<protein>
    <submittedName>
        <fullName evidence="3">Cellular nucleic acid-binding protein</fullName>
    </submittedName>
</protein>
<dbReference type="GO" id="GO:0008270">
    <property type="term" value="F:zinc ion binding"/>
    <property type="evidence" value="ECO:0007669"/>
    <property type="project" value="UniProtKB-KW"/>
</dbReference>
<dbReference type="PROSITE" id="PS50158">
    <property type="entry name" value="ZF_CCHC"/>
    <property type="match status" value="2"/>
</dbReference>
<evidence type="ECO:0000259" key="2">
    <source>
        <dbReference type="PROSITE" id="PS50158"/>
    </source>
</evidence>
<dbReference type="Pfam" id="PF00098">
    <property type="entry name" value="zf-CCHC"/>
    <property type="match status" value="2"/>
</dbReference>
<reference evidence="3 4" key="1">
    <citation type="journal article" date="2018" name="Front. Plant Sci.">
        <title>Red Clover (Trifolium pratense) and Zigzag Clover (T. medium) - A Picture of Genomic Similarities and Differences.</title>
        <authorList>
            <person name="Dluhosova J."/>
            <person name="Istvanek J."/>
            <person name="Nedelnik J."/>
            <person name="Repkova J."/>
        </authorList>
    </citation>
    <scope>NUCLEOTIDE SEQUENCE [LARGE SCALE GENOMIC DNA]</scope>
    <source>
        <strain evidence="4">cv. 10/8</strain>
        <tissue evidence="3">Leaf</tissue>
    </source>
</reference>
<keyword evidence="1" id="KW-0479">Metal-binding</keyword>
<dbReference type="SMART" id="SM00343">
    <property type="entry name" value="ZnF_C2HC"/>
    <property type="match status" value="3"/>
</dbReference>
<keyword evidence="1" id="KW-0862">Zinc</keyword>
<evidence type="ECO:0000313" key="4">
    <source>
        <dbReference type="Proteomes" id="UP000265520"/>
    </source>
</evidence>
<dbReference type="SUPFAM" id="SSF57756">
    <property type="entry name" value="Retrovirus zinc finger-like domains"/>
    <property type="match status" value="2"/>
</dbReference>
<organism evidence="3 4">
    <name type="scientific">Trifolium medium</name>
    <dbReference type="NCBI Taxonomy" id="97028"/>
    <lineage>
        <taxon>Eukaryota</taxon>
        <taxon>Viridiplantae</taxon>
        <taxon>Streptophyta</taxon>
        <taxon>Embryophyta</taxon>
        <taxon>Tracheophyta</taxon>
        <taxon>Spermatophyta</taxon>
        <taxon>Magnoliopsida</taxon>
        <taxon>eudicotyledons</taxon>
        <taxon>Gunneridae</taxon>
        <taxon>Pentapetalae</taxon>
        <taxon>rosids</taxon>
        <taxon>fabids</taxon>
        <taxon>Fabales</taxon>
        <taxon>Fabaceae</taxon>
        <taxon>Papilionoideae</taxon>
        <taxon>50 kb inversion clade</taxon>
        <taxon>NPAAA clade</taxon>
        <taxon>Hologalegina</taxon>
        <taxon>IRL clade</taxon>
        <taxon>Trifolieae</taxon>
        <taxon>Trifolium</taxon>
    </lineage>
</organism>